<keyword evidence="9" id="KW-0143">Chaperone</keyword>
<evidence type="ECO:0000256" key="10">
    <source>
        <dbReference type="ARBA" id="ARBA00023242"/>
    </source>
</evidence>
<evidence type="ECO:0000256" key="11">
    <source>
        <dbReference type="SAM" id="Coils"/>
    </source>
</evidence>
<gene>
    <name evidence="14" type="ORF">BaRGS_00013009</name>
</gene>
<dbReference type="InterPro" id="IPR036291">
    <property type="entry name" value="NAD(P)-bd_dom_sf"/>
</dbReference>
<keyword evidence="10" id="KW-0539">Nucleus</keyword>
<dbReference type="GO" id="GO:0016491">
    <property type="term" value="F:oxidoreductase activity"/>
    <property type="evidence" value="ECO:0007669"/>
    <property type="project" value="UniProtKB-KW"/>
</dbReference>
<feature type="domain" description="Daxx histone-binding" evidence="13">
    <location>
        <begin position="474"/>
        <end position="559"/>
    </location>
</feature>
<reference evidence="14 15" key="1">
    <citation type="journal article" date="2023" name="Sci. Data">
        <title>Genome assembly of the Korean intertidal mud-creeper Batillaria attramentaria.</title>
        <authorList>
            <person name="Patra A.K."/>
            <person name="Ho P.T."/>
            <person name="Jun S."/>
            <person name="Lee S.J."/>
            <person name="Kim Y."/>
            <person name="Won Y.J."/>
        </authorList>
    </citation>
    <scope>NUCLEOTIDE SEQUENCE [LARGE SCALE GENOMIC DNA]</scope>
    <source>
        <strain evidence="14">Wonlab-2016</strain>
    </source>
</reference>
<keyword evidence="5" id="KW-0963">Cytoplasm</keyword>
<dbReference type="PROSITE" id="PS00061">
    <property type="entry name" value="ADH_SHORT"/>
    <property type="match status" value="1"/>
</dbReference>
<dbReference type="GO" id="GO:0005634">
    <property type="term" value="C:nucleus"/>
    <property type="evidence" value="ECO:0007669"/>
    <property type="project" value="UniProtKB-SubCell"/>
</dbReference>
<feature type="compositionally biased region" description="Low complexity" evidence="12">
    <location>
        <begin position="223"/>
        <end position="239"/>
    </location>
</feature>
<evidence type="ECO:0000256" key="12">
    <source>
        <dbReference type="SAM" id="MobiDB-lite"/>
    </source>
</evidence>
<feature type="compositionally biased region" description="Low complexity" evidence="12">
    <location>
        <begin position="1172"/>
        <end position="1189"/>
    </location>
</feature>
<dbReference type="GO" id="GO:0006355">
    <property type="term" value="P:regulation of DNA-templated transcription"/>
    <property type="evidence" value="ECO:0007669"/>
    <property type="project" value="UniProtKB-ARBA"/>
</dbReference>
<dbReference type="PANTHER" id="PTHR43975:SF2">
    <property type="entry name" value="EG:BACR7A4.14 PROTEIN-RELATED"/>
    <property type="match status" value="1"/>
</dbReference>
<feature type="compositionally biased region" description="Basic and acidic residues" evidence="12">
    <location>
        <begin position="315"/>
        <end position="331"/>
    </location>
</feature>
<evidence type="ECO:0000256" key="6">
    <source>
        <dbReference type="ARBA" id="ARBA00022703"/>
    </source>
</evidence>
<dbReference type="PANTHER" id="PTHR43975">
    <property type="entry name" value="ZGC:101858"/>
    <property type="match status" value="1"/>
</dbReference>
<feature type="region of interest" description="Disordered" evidence="12">
    <location>
        <begin position="223"/>
        <end position="253"/>
    </location>
</feature>
<dbReference type="CDD" id="cd13150">
    <property type="entry name" value="DAXX_histone_binding"/>
    <property type="match status" value="1"/>
</dbReference>
<evidence type="ECO:0000256" key="2">
    <source>
        <dbReference type="ARBA" id="ARBA00004286"/>
    </source>
</evidence>
<dbReference type="GO" id="GO:0005694">
    <property type="term" value="C:chromosome"/>
    <property type="evidence" value="ECO:0007669"/>
    <property type="project" value="UniProtKB-SubCell"/>
</dbReference>
<feature type="compositionally biased region" description="Polar residues" evidence="12">
    <location>
        <begin position="299"/>
        <end position="308"/>
    </location>
</feature>
<comment type="subcellular location">
    <subcellularLocation>
        <location evidence="2">Chromosome</location>
    </subcellularLocation>
    <subcellularLocation>
        <location evidence="3">Cytoplasm</location>
    </subcellularLocation>
    <subcellularLocation>
        <location evidence="1">Nucleus</location>
    </subcellularLocation>
</comment>
<feature type="compositionally biased region" description="Acidic residues" evidence="12">
    <location>
        <begin position="577"/>
        <end position="596"/>
    </location>
</feature>
<dbReference type="PRINTS" id="PR00080">
    <property type="entry name" value="SDRFAMILY"/>
</dbReference>
<dbReference type="GO" id="GO:0006915">
    <property type="term" value="P:apoptotic process"/>
    <property type="evidence" value="ECO:0007669"/>
    <property type="project" value="UniProtKB-KW"/>
</dbReference>
<feature type="region of interest" description="Disordered" evidence="12">
    <location>
        <begin position="767"/>
        <end position="811"/>
    </location>
</feature>
<dbReference type="Pfam" id="PF13561">
    <property type="entry name" value="adh_short_C2"/>
    <property type="match status" value="1"/>
</dbReference>
<dbReference type="InterPro" id="IPR002347">
    <property type="entry name" value="SDR_fam"/>
</dbReference>
<feature type="coiled-coil region" evidence="11">
    <location>
        <begin position="1255"/>
        <end position="1324"/>
    </location>
</feature>
<feature type="compositionally biased region" description="Basic and acidic residues" evidence="12">
    <location>
        <begin position="635"/>
        <end position="646"/>
    </location>
</feature>
<evidence type="ECO:0000313" key="15">
    <source>
        <dbReference type="Proteomes" id="UP001519460"/>
    </source>
</evidence>
<dbReference type="InterPro" id="IPR020904">
    <property type="entry name" value="Sc_DH/Rdtase_CS"/>
</dbReference>
<dbReference type="InterPro" id="IPR038298">
    <property type="entry name" value="Daxx_N_sf"/>
</dbReference>
<protein>
    <recommendedName>
        <fullName evidence="13">Daxx histone-binding domain-containing protein</fullName>
    </recommendedName>
</protein>
<feature type="region of interest" description="Disordered" evidence="12">
    <location>
        <begin position="622"/>
        <end position="670"/>
    </location>
</feature>
<evidence type="ECO:0000256" key="5">
    <source>
        <dbReference type="ARBA" id="ARBA00022490"/>
    </source>
</evidence>
<dbReference type="GO" id="GO:0005737">
    <property type="term" value="C:cytoplasm"/>
    <property type="evidence" value="ECO:0007669"/>
    <property type="project" value="UniProtKB-SubCell"/>
</dbReference>
<evidence type="ECO:0000256" key="9">
    <source>
        <dbReference type="ARBA" id="ARBA00023186"/>
    </source>
</evidence>
<evidence type="ECO:0000256" key="8">
    <source>
        <dbReference type="ARBA" id="ARBA00023054"/>
    </source>
</evidence>
<organism evidence="14 15">
    <name type="scientific">Batillaria attramentaria</name>
    <dbReference type="NCBI Taxonomy" id="370345"/>
    <lineage>
        <taxon>Eukaryota</taxon>
        <taxon>Metazoa</taxon>
        <taxon>Spiralia</taxon>
        <taxon>Lophotrochozoa</taxon>
        <taxon>Mollusca</taxon>
        <taxon>Gastropoda</taxon>
        <taxon>Caenogastropoda</taxon>
        <taxon>Sorbeoconcha</taxon>
        <taxon>Cerithioidea</taxon>
        <taxon>Batillariidae</taxon>
        <taxon>Batillaria</taxon>
    </lineage>
</organism>
<dbReference type="FunFam" id="1.20.58.2170:FF:000001">
    <property type="entry name" value="Death domain-associated protein 6"/>
    <property type="match status" value="1"/>
</dbReference>
<evidence type="ECO:0000256" key="1">
    <source>
        <dbReference type="ARBA" id="ARBA00004123"/>
    </source>
</evidence>
<dbReference type="PRINTS" id="PR00081">
    <property type="entry name" value="GDHRDH"/>
</dbReference>
<feature type="region of interest" description="Disordered" evidence="12">
    <location>
        <begin position="1162"/>
        <end position="1203"/>
    </location>
</feature>
<feature type="compositionally biased region" description="Basic and acidic residues" evidence="12">
    <location>
        <begin position="567"/>
        <end position="576"/>
    </location>
</feature>
<accession>A0ABD0L9I3</accession>
<dbReference type="InterPro" id="IPR046426">
    <property type="entry name" value="DAXX_histone-bd_sf"/>
</dbReference>
<feature type="compositionally biased region" description="Low complexity" evidence="12">
    <location>
        <begin position="793"/>
        <end position="811"/>
    </location>
</feature>
<evidence type="ECO:0000256" key="7">
    <source>
        <dbReference type="ARBA" id="ARBA00023002"/>
    </source>
</evidence>
<feature type="region of interest" description="Disordered" evidence="12">
    <location>
        <begin position="133"/>
        <end position="157"/>
    </location>
</feature>
<dbReference type="Proteomes" id="UP001519460">
    <property type="component" value="Unassembled WGS sequence"/>
</dbReference>
<dbReference type="Pfam" id="PF20920">
    <property type="entry name" value="DAXX_hist_bd"/>
    <property type="match status" value="1"/>
</dbReference>
<sequence>MTDPTPQTKFEEFLKLCEDLLKGESIQFLALIKKRHAACSERFRNSPEMEALLQTTSSKLQNDRKRLFVHLKDFVTELKAWAVDGTNGHSRKRKAPDPLQAVAKAARVEESTSDSSDMEGKLQRAIGTITTSTSASLAAPLRPESENKGRGPSHSSALCPLTGVTSVASTSFSVALASGIRSDTENEITGSSSESYGSEFPLLLKAQSVPHTDTITQVSNYRQSALPGASSSSAQLSGGDNASAKEASPRTVRCSNSPELVEEVQELPVLPVLPTLANSSGAELGKASNGLTASVNAAHTPAEQSAESSVAKDTVPLHRDGDTVHKSDHKSAKLNSVVDKLKNRCSSVEKKNDAGLRTDKESEKQLKHVQYLENLLEKLRDKIEQVREKELTLDDLEAEDSSYIFEDRLQKKFMKVWNKLCNMKGRTTASGRPIERRFKYEGARYPEINRKIERFVNKRKLFPDFHDIKGIVRKVNTRSKLGLSAQQVNDISREAFLDVGEALQKRRHEDFIATFHSKQTMTFRSDRDPALFDDELRRKLDANRQLGKSRLEEVISKYTRLQYQTGENEREGRSDPSDQDGENENEGQSDPSDLEALEEEDFEGSIEMDLAEGWQPLEGEPLNHEYLEISSRTSSEARTHSSDHTSRGFNSNAMSRAGSMDGDGSGAAGSESYVLDIDIRERDSSRISATGTVQTGKRSRKVTAGARQFEIDAGLDSDQGSDVLDIDLRQRDPTMCDDARMTQAGQGNTDRLRETVGMGQLEIDASGDKCSGLVKENDDDDPKPSTSRGNALSFFSSRNSGSMSGSHSSPPRIRIASQKLSLKHPFKTKTNSKSPIQMATRSITLPSSLIKRVSDDRVKRGNLFQPSKSKPSGDVKVEDDDECMIIGSSDEDGDKLKFNVKTEDESDHSPSLLSEGLFGVNGKSVGTVKMEPFPGIVTVTGDLRDAPVRQQVLDKTLAKFGHIDILVNNAGMIHYAKPLTTTPAQYDDLMDVNMKAPFLLSQLIAPELIKTKGNIVNVSSICGPRPMAEVGVYCMSKAAMDMFTQCLALELAPQGVRVNAVNPGTVVSMIARRGPTGYTDEQYAKFLESQSAKHPLGGVANPEDVAQSIAFLASDMSRFTTGQLLYVDGGRHCVSVGVTTSVSTSSAEKKEPRAVDMFKKLKGKKKTQGSEPAASAAPPASHAPITTAPGSSLPAEGDPSTSADIRPAMEQELTRVRDELSRAVITCDRRETESARAQTDLMLCREDLARANAFKMEKEEENRRLQGDIASLEREMSRMTSQVDHLKEELDRAKAKVGEKKRQNEKLKTRINKLKTEKSSILLRAWEKKQTEKVTTKRSRGQTESEFIGTTKETKHAEDGGLHAKVLSLELQLYRQARLVELLLDVIQENDPQFTAEQRIELTSAFANPGSKPEDLAQKLRFV</sequence>
<evidence type="ECO:0000256" key="3">
    <source>
        <dbReference type="ARBA" id="ARBA00004496"/>
    </source>
</evidence>
<name>A0ABD0L9I3_9CAEN</name>
<dbReference type="Gene3D" id="3.40.50.720">
    <property type="entry name" value="NAD(P)-binding Rossmann-like Domain"/>
    <property type="match status" value="1"/>
</dbReference>
<evidence type="ECO:0000259" key="13">
    <source>
        <dbReference type="Pfam" id="PF20920"/>
    </source>
</evidence>
<evidence type="ECO:0000256" key="4">
    <source>
        <dbReference type="ARBA" id="ARBA00022454"/>
    </source>
</evidence>
<feature type="coiled-coil region" evidence="11">
    <location>
        <begin position="331"/>
        <end position="399"/>
    </location>
</feature>
<dbReference type="InterPro" id="IPR046378">
    <property type="entry name" value="DAXX_histone-bd"/>
</dbReference>
<dbReference type="Gene3D" id="1.20.58.2170">
    <property type="match status" value="1"/>
</dbReference>
<feature type="region of interest" description="Disordered" evidence="12">
    <location>
        <begin position="299"/>
        <end position="331"/>
    </location>
</feature>
<dbReference type="SUPFAM" id="SSF51735">
    <property type="entry name" value="NAD(P)-binding Rossmann-fold domains"/>
    <property type="match status" value="1"/>
</dbReference>
<keyword evidence="8 11" id="KW-0175">Coiled coil</keyword>
<comment type="caution">
    <text evidence="14">The sequence shown here is derived from an EMBL/GenBank/DDBJ whole genome shotgun (WGS) entry which is preliminary data.</text>
</comment>
<evidence type="ECO:0000313" key="14">
    <source>
        <dbReference type="EMBL" id="KAK7495789.1"/>
    </source>
</evidence>
<dbReference type="EMBL" id="JACVVK020000072">
    <property type="protein sequence ID" value="KAK7495789.1"/>
    <property type="molecule type" value="Genomic_DNA"/>
</dbReference>
<feature type="region of interest" description="Disordered" evidence="12">
    <location>
        <begin position="562"/>
        <end position="596"/>
    </location>
</feature>
<keyword evidence="6" id="KW-0053">Apoptosis</keyword>
<keyword evidence="4" id="KW-0158">Chromosome</keyword>
<keyword evidence="15" id="KW-1185">Reference proteome</keyword>
<dbReference type="FunFam" id="3.40.50.720:FF:000084">
    <property type="entry name" value="Short-chain dehydrogenase reductase"/>
    <property type="match status" value="1"/>
</dbReference>
<proteinExistence type="predicted"/>
<keyword evidence="7" id="KW-0560">Oxidoreductase</keyword>
<dbReference type="Gene3D" id="1.10.8.810">
    <property type="entry name" value="Daxx helical bundle domain"/>
    <property type="match status" value="1"/>
</dbReference>